<dbReference type="PANTHER" id="PTHR35789:SF1">
    <property type="entry name" value="SPORE GERMINATION PROTEIN B3"/>
    <property type="match status" value="1"/>
</dbReference>
<dbReference type="Pfam" id="PF05504">
    <property type="entry name" value="Spore_GerAC"/>
    <property type="match status" value="1"/>
</dbReference>
<proteinExistence type="inferred from homology"/>
<organism evidence="11 12">
    <name type="scientific">Paenibacillus vini</name>
    <dbReference type="NCBI Taxonomy" id="1476024"/>
    <lineage>
        <taxon>Bacteria</taxon>
        <taxon>Bacillati</taxon>
        <taxon>Bacillota</taxon>
        <taxon>Bacilli</taxon>
        <taxon>Bacillales</taxon>
        <taxon>Paenibacillaceae</taxon>
        <taxon>Paenibacillus</taxon>
    </lineage>
</organism>
<evidence type="ECO:0000259" key="9">
    <source>
        <dbReference type="Pfam" id="PF05504"/>
    </source>
</evidence>
<dbReference type="PANTHER" id="PTHR35789">
    <property type="entry name" value="SPORE GERMINATION PROTEIN B3"/>
    <property type="match status" value="1"/>
</dbReference>
<evidence type="ECO:0000256" key="8">
    <source>
        <dbReference type="SAM" id="SignalP"/>
    </source>
</evidence>
<keyword evidence="7" id="KW-0449">Lipoprotein</keyword>
<evidence type="ECO:0000259" key="10">
    <source>
        <dbReference type="Pfam" id="PF25198"/>
    </source>
</evidence>
<dbReference type="Gene3D" id="3.30.300.210">
    <property type="entry name" value="Nutrient germinant receptor protein C, domain 3"/>
    <property type="match status" value="1"/>
</dbReference>
<feature type="domain" description="Spore germination protein N-terminal" evidence="10">
    <location>
        <begin position="26"/>
        <end position="215"/>
    </location>
</feature>
<dbReference type="NCBIfam" id="TIGR02887">
    <property type="entry name" value="spore_ger_x_C"/>
    <property type="match status" value="1"/>
</dbReference>
<evidence type="ECO:0000313" key="12">
    <source>
        <dbReference type="Proteomes" id="UP000679992"/>
    </source>
</evidence>
<dbReference type="InterPro" id="IPR038501">
    <property type="entry name" value="Spore_GerAC_C_sf"/>
</dbReference>
<dbReference type="Proteomes" id="UP000679992">
    <property type="component" value="Unassembled WGS sequence"/>
</dbReference>
<keyword evidence="12" id="KW-1185">Reference proteome</keyword>
<dbReference type="RefSeq" id="WP_213655291.1">
    <property type="nucleotide sequence ID" value="NZ_BOSL01000008.1"/>
</dbReference>
<dbReference type="Pfam" id="PF25198">
    <property type="entry name" value="Spore_GerAC_N"/>
    <property type="match status" value="1"/>
</dbReference>
<protein>
    <submittedName>
        <fullName evidence="11">Germination protein</fullName>
    </submittedName>
</protein>
<evidence type="ECO:0000256" key="1">
    <source>
        <dbReference type="ARBA" id="ARBA00004635"/>
    </source>
</evidence>
<gene>
    <name evidence="11" type="primary">gerAC</name>
    <name evidence="11" type="ORF">J42TS3_28770</name>
</gene>
<keyword evidence="6" id="KW-0564">Palmitate</keyword>
<sequence length="399" mass="45289">MKRYLLFVLRIAVAVSLVLNTGCWSSNEIEDLSVYVGLALDVAQESKFEQGIEKQGASYPKHNMLTATVQIVPPVTGKGQKQGGTSSEQATTYINEKLTGDSLIQIFRQFALRRDRPLIGHHLKVIVVSSELAKRYSLEQIFDFVLRDNDIRPSCLVLVSHRNAFESLSTSEPGEIPAIYLAGLVKNRYRSNKIIPPVSLIKLDSRMQSGSSFLLQNVITSENEHKFSGAGIFKGSTKKWIGELNEFDLEGLSWFSFDVIGGAVKTYAHEGYTITYEPKRSNSKIIPKVQGDDISFHIKVSSEGSLMEDWSFPEIPSSEEYMRELEKLFEKQVNKQIQQVLYKMQHVYRVDVGGFNEQLRIKYPKVWNRVKEDWDETFSSIPITYEVDMNITDFGSSND</sequence>
<feature type="signal peptide" evidence="8">
    <location>
        <begin position="1"/>
        <end position="20"/>
    </location>
</feature>
<comment type="caution">
    <text evidence="11">The sequence shown here is derived from an EMBL/GenBank/DDBJ whole genome shotgun (WGS) entry which is preliminary data.</text>
</comment>
<evidence type="ECO:0000256" key="4">
    <source>
        <dbReference type="ARBA" id="ARBA00022729"/>
    </source>
</evidence>
<comment type="subcellular location">
    <subcellularLocation>
        <location evidence="1">Membrane</location>
        <topology evidence="1">Lipid-anchor</topology>
    </subcellularLocation>
</comment>
<evidence type="ECO:0000256" key="7">
    <source>
        <dbReference type="ARBA" id="ARBA00023288"/>
    </source>
</evidence>
<keyword evidence="3" id="KW-0309">Germination</keyword>
<dbReference type="InterPro" id="IPR008844">
    <property type="entry name" value="Spore_GerAC-like"/>
</dbReference>
<evidence type="ECO:0000256" key="6">
    <source>
        <dbReference type="ARBA" id="ARBA00023139"/>
    </source>
</evidence>
<evidence type="ECO:0000256" key="3">
    <source>
        <dbReference type="ARBA" id="ARBA00022544"/>
    </source>
</evidence>
<comment type="similarity">
    <text evidence="2">Belongs to the GerABKC lipoprotein family.</text>
</comment>
<keyword evidence="4 8" id="KW-0732">Signal</keyword>
<dbReference type="EMBL" id="BOSL01000008">
    <property type="protein sequence ID" value="GIP53842.1"/>
    <property type="molecule type" value="Genomic_DNA"/>
</dbReference>
<dbReference type="InterPro" id="IPR046953">
    <property type="entry name" value="Spore_GerAC-like_C"/>
</dbReference>
<dbReference type="InterPro" id="IPR057336">
    <property type="entry name" value="GerAC_N"/>
</dbReference>
<accession>A0ABQ4MD00</accession>
<name>A0ABQ4MD00_9BACL</name>
<keyword evidence="5" id="KW-0472">Membrane</keyword>
<evidence type="ECO:0000256" key="5">
    <source>
        <dbReference type="ARBA" id="ARBA00023136"/>
    </source>
</evidence>
<evidence type="ECO:0000256" key="2">
    <source>
        <dbReference type="ARBA" id="ARBA00007886"/>
    </source>
</evidence>
<feature type="domain" description="Spore germination GerAC-like C-terminal" evidence="9">
    <location>
        <begin position="228"/>
        <end position="395"/>
    </location>
</feature>
<feature type="chain" id="PRO_5047164708" evidence="8">
    <location>
        <begin position="21"/>
        <end position="399"/>
    </location>
</feature>
<evidence type="ECO:0000313" key="11">
    <source>
        <dbReference type="EMBL" id="GIP53842.1"/>
    </source>
</evidence>
<reference evidence="11 12" key="1">
    <citation type="submission" date="2021-03" db="EMBL/GenBank/DDBJ databases">
        <title>Antimicrobial resistance genes in bacteria isolated from Japanese honey, and their potential for conferring macrolide and lincosamide resistance in the American foulbrood pathogen Paenibacillus larvae.</title>
        <authorList>
            <person name="Okamoto M."/>
            <person name="Kumagai M."/>
            <person name="Kanamori H."/>
            <person name="Takamatsu D."/>
        </authorList>
    </citation>
    <scope>NUCLEOTIDE SEQUENCE [LARGE SCALE GENOMIC DNA]</scope>
    <source>
        <strain evidence="11 12">J42TS3</strain>
    </source>
</reference>